<dbReference type="InterPro" id="IPR007123">
    <property type="entry name" value="Gelsolin-like_dom"/>
</dbReference>
<keyword evidence="5 14" id="KW-0479">Metal-binding</keyword>
<evidence type="ECO:0000256" key="14">
    <source>
        <dbReference type="RuleBase" id="RU365030"/>
    </source>
</evidence>
<evidence type="ECO:0000259" key="16">
    <source>
        <dbReference type="Pfam" id="PF04810"/>
    </source>
</evidence>
<evidence type="ECO:0000256" key="5">
    <source>
        <dbReference type="ARBA" id="ARBA00022723"/>
    </source>
</evidence>
<dbReference type="Pfam" id="PF04810">
    <property type="entry name" value="zf-Sec23_Sec24"/>
    <property type="match status" value="1"/>
</dbReference>
<proteinExistence type="inferred from homology"/>
<dbReference type="SUPFAM" id="SSF81811">
    <property type="entry name" value="Helical domain of Sec23/24"/>
    <property type="match status" value="1"/>
</dbReference>
<comment type="similarity">
    <text evidence="2 14">Belongs to the SEC23/SEC24 family. SEC23 subfamily.</text>
</comment>
<keyword evidence="10" id="KW-0333">Golgi apparatus</keyword>
<comment type="subcellular location">
    <subcellularLocation>
        <location evidence="14">Cytoplasmic vesicle</location>
        <location evidence="14">COPII-coated vesicle membrane</location>
        <topology evidence="14">Peripheral membrane protein</topology>
        <orientation evidence="14">Cytoplasmic side</orientation>
    </subcellularLocation>
    <subcellularLocation>
        <location evidence="14">Endoplasmic reticulum membrane</location>
        <topology evidence="14">Peripheral membrane protein</topology>
        <orientation evidence="14">Cytoplasmic side</orientation>
    </subcellularLocation>
    <subcellularLocation>
        <location evidence="1">Golgi apparatus membrane</location>
        <topology evidence="1">Peripheral membrane protein</topology>
        <orientation evidence="1">Cytoplasmic side</orientation>
    </subcellularLocation>
</comment>
<dbReference type="Gene3D" id="3.40.50.410">
    <property type="entry name" value="von Willebrand factor, type A domain"/>
    <property type="match status" value="1"/>
</dbReference>
<feature type="domain" description="Sec23/Sec24 trunk" evidence="17">
    <location>
        <begin position="128"/>
        <end position="401"/>
    </location>
</feature>
<dbReference type="FunFam" id="3.40.50.410:FF:000043">
    <property type="entry name" value="Protein transport protein SEC23"/>
    <property type="match status" value="1"/>
</dbReference>
<keyword evidence="12 14" id="KW-0968">Cytoplasmic vesicle</keyword>
<dbReference type="Gene3D" id="1.20.120.730">
    <property type="entry name" value="Sec23/Sec24 helical domain"/>
    <property type="match status" value="1"/>
</dbReference>
<dbReference type="GO" id="GO:0090110">
    <property type="term" value="P:COPII-coated vesicle cargo loading"/>
    <property type="evidence" value="ECO:0007669"/>
    <property type="project" value="TreeGrafter"/>
</dbReference>
<feature type="domain" description="Gelsolin-like" evidence="15">
    <location>
        <begin position="654"/>
        <end position="740"/>
    </location>
</feature>
<keyword evidence="7 14" id="KW-0862">Zinc</keyword>
<dbReference type="InterPro" id="IPR029006">
    <property type="entry name" value="ADF-H/Gelsolin-like_dom_sf"/>
</dbReference>
<sequence length="785" mass="87326">MSSGSGSGFEEEERRTGVRFSWNVWPTSRIAASRITAPFGAMYTPLSHASSEIACAPYEPLCCTQCEAIVNPHCRVNFDRKTWLCNFCHHSNNFPQHYGGMSESCLPAELFPGNEVLEYQIPQRTSVVPTFLFVVDTVLEEADLRAAVVALQHSLELLPQYARVGLVTYGEMVQVYELGFELCKRHYLLRGEKAHTKDDVTRMLDLGVKQLQREANGAAHNGMANPALSGPSPADRFFPRVSDCEFNLAQIVDDIVTDGQEKRRGHRPLRCTGAAMAVAVALAEVCMPKGGCKVCLFAGGACTHGPGKIVDTDLSCHYRTHHDFEKNAGGAIQRFTESALHFSELGSRLVISGNSCDLFACSLDQTGAAEMYSMMEQTGGTIVLSESFEHHVFRESLKRCFRRKEGSDDLEAALNVEIEVKCSKEVKVCGLIGPALGMGKDTGATSEVEIGEARTVRWKSGSCGRGTTFGIYFDIQMQHTDSKSEGQQQLQGAGRVFYTQFVTEYTHSLGQRAKRVVTVARRWAPPDSPEIARGFDEEAAAVLMARMAGARVEEGQEVVDTIRWLDRMLVSLCSRYGDCNENSSSHQFHLPQNFQRYPQLMYHLRRSQVLQVFNNSPDETVFFRLALKKESTRNSLLILQPRLLSYSFDSEGRPLPVPLDATSVLPDRILLLDTFFCILVHNGTTIAQWRREGYQDKEEYAGFRQMLENPPRDAKAMASGRLPYPNIRECDQNGSQARFLLAKLNPSVTYASGGQVMGAEAIRTDDVSMETFLEHLGRLVAAHKK</sequence>
<dbReference type="InterPro" id="IPR036465">
    <property type="entry name" value="vWFA_dom_sf"/>
</dbReference>
<evidence type="ECO:0000256" key="1">
    <source>
        <dbReference type="ARBA" id="ARBA00004255"/>
    </source>
</evidence>
<comment type="function">
    <text evidence="13 14">Component of the coat protein complex II (COPII) which promotes the formation of transport vesicles from the endoplasmic reticulum (ER). The coat has two main functions, the physical deformation of the endoplasmic reticulum membrane into vesicles and the selection of cargo molecules.</text>
</comment>
<feature type="domain" description="Zinc finger Sec23/Sec24-type" evidence="16">
    <location>
        <begin position="60"/>
        <end position="98"/>
    </location>
</feature>
<dbReference type="SUPFAM" id="SSF81995">
    <property type="entry name" value="beta-sandwich domain of Sec23/24"/>
    <property type="match status" value="1"/>
</dbReference>
<dbReference type="InterPro" id="IPR037364">
    <property type="entry name" value="Sec23"/>
</dbReference>
<dbReference type="InterPro" id="IPR006900">
    <property type="entry name" value="Sec23/24_helical_dom"/>
</dbReference>
<dbReference type="InterPro" id="IPR012990">
    <property type="entry name" value="Beta-sandwich_Sec23_24"/>
</dbReference>
<gene>
    <name evidence="20" type="ORF">HKI87_18g86460</name>
</gene>
<evidence type="ECO:0000256" key="4">
    <source>
        <dbReference type="ARBA" id="ARBA00022448"/>
    </source>
</evidence>
<dbReference type="Pfam" id="PF08033">
    <property type="entry name" value="Sec23_BS"/>
    <property type="match status" value="1"/>
</dbReference>
<dbReference type="PANTHER" id="PTHR11141">
    <property type="entry name" value="PROTEIN TRANSPORT PROTEIN SEC23"/>
    <property type="match status" value="1"/>
</dbReference>
<dbReference type="InterPro" id="IPR036175">
    <property type="entry name" value="Sec23/24_helical_dom_sf"/>
</dbReference>
<keyword evidence="8 14" id="KW-0931">ER-Golgi transport</keyword>
<feature type="domain" description="Sec23/Sec24 helical" evidence="18">
    <location>
        <begin position="536"/>
        <end position="636"/>
    </location>
</feature>
<dbReference type="AlphaFoldDB" id="A0AAX4PMC7"/>
<evidence type="ECO:0000313" key="21">
    <source>
        <dbReference type="Proteomes" id="UP001472866"/>
    </source>
</evidence>
<keyword evidence="14" id="KW-0963">Cytoplasm</keyword>
<evidence type="ECO:0000259" key="18">
    <source>
        <dbReference type="Pfam" id="PF04815"/>
    </source>
</evidence>
<dbReference type="GO" id="GO:0030127">
    <property type="term" value="C:COPII vesicle coat"/>
    <property type="evidence" value="ECO:0007669"/>
    <property type="project" value="InterPro"/>
</dbReference>
<reference evidence="20 21" key="1">
    <citation type="submission" date="2024-03" db="EMBL/GenBank/DDBJ databases">
        <title>Complete genome sequence of the green alga Chloropicon roscoffensis RCC1871.</title>
        <authorList>
            <person name="Lemieux C."/>
            <person name="Pombert J.-F."/>
            <person name="Otis C."/>
            <person name="Turmel M."/>
        </authorList>
    </citation>
    <scope>NUCLEOTIDE SEQUENCE [LARGE SCALE GENOMIC DNA]</scope>
    <source>
        <strain evidence="20 21">RCC1871</strain>
    </source>
</reference>
<dbReference type="InterPro" id="IPR036180">
    <property type="entry name" value="Gelsolin-like_dom_sf"/>
</dbReference>
<dbReference type="GO" id="GO:0005789">
    <property type="term" value="C:endoplasmic reticulum membrane"/>
    <property type="evidence" value="ECO:0007669"/>
    <property type="project" value="UniProtKB-SubCell"/>
</dbReference>
<dbReference type="Proteomes" id="UP001472866">
    <property type="component" value="Chromosome 18"/>
</dbReference>
<dbReference type="Gene3D" id="2.60.40.1670">
    <property type="entry name" value="beta-sandwich domain of Sec23/24"/>
    <property type="match status" value="1"/>
</dbReference>
<feature type="domain" description="Sec23/Sec24 beta-sandwich" evidence="19">
    <location>
        <begin position="414"/>
        <end position="524"/>
    </location>
</feature>
<dbReference type="SUPFAM" id="SSF82754">
    <property type="entry name" value="C-terminal, gelsolin-like domain of Sec23/24"/>
    <property type="match status" value="1"/>
</dbReference>
<evidence type="ECO:0000256" key="8">
    <source>
        <dbReference type="ARBA" id="ARBA00022892"/>
    </source>
</evidence>
<accession>A0AAX4PMC7</accession>
<evidence type="ECO:0000256" key="9">
    <source>
        <dbReference type="ARBA" id="ARBA00022927"/>
    </source>
</evidence>
<evidence type="ECO:0000256" key="12">
    <source>
        <dbReference type="ARBA" id="ARBA00023329"/>
    </source>
</evidence>
<evidence type="ECO:0000259" key="17">
    <source>
        <dbReference type="Pfam" id="PF04811"/>
    </source>
</evidence>
<keyword evidence="4 14" id="KW-0813">Transport</keyword>
<dbReference type="EMBL" id="CP151518">
    <property type="protein sequence ID" value="WZN67074.1"/>
    <property type="molecule type" value="Genomic_DNA"/>
</dbReference>
<evidence type="ECO:0000313" key="20">
    <source>
        <dbReference type="EMBL" id="WZN67074.1"/>
    </source>
</evidence>
<keyword evidence="9 14" id="KW-0653">Protein transport</keyword>
<dbReference type="SUPFAM" id="SSF82919">
    <property type="entry name" value="Zn-finger domain of Sec23/24"/>
    <property type="match status" value="1"/>
</dbReference>
<organism evidence="20 21">
    <name type="scientific">Chloropicon roscoffensis</name>
    <dbReference type="NCBI Taxonomy" id="1461544"/>
    <lineage>
        <taxon>Eukaryota</taxon>
        <taxon>Viridiplantae</taxon>
        <taxon>Chlorophyta</taxon>
        <taxon>Chloropicophyceae</taxon>
        <taxon>Chloropicales</taxon>
        <taxon>Chloropicaceae</taxon>
        <taxon>Chloropicon</taxon>
    </lineage>
</organism>
<keyword evidence="21" id="KW-1185">Reference proteome</keyword>
<dbReference type="GO" id="GO:0000139">
    <property type="term" value="C:Golgi membrane"/>
    <property type="evidence" value="ECO:0007669"/>
    <property type="project" value="UniProtKB-SubCell"/>
</dbReference>
<dbReference type="SUPFAM" id="SSF53300">
    <property type="entry name" value="vWA-like"/>
    <property type="match status" value="1"/>
</dbReference>
<dbReference type="FunFam" id="3.40.20.10:FF:000041">
    <property type="entry name" value="Protein transport protein SEC23"/>
    <property type="match status" value="1"/>
</dbReference>
<keyword evidence="6 14" id="KW-0256">Endoplasmic reticulum</keyword>
<dbReference type="Pfam" id="PF00626">
    <property type="entry name" value="Gelsolin"/>
    <property type="match status" value="1"/>
</dbReference>
<dbReference type="Pfam" id="PF04811">
    <property type="entry name" value="Sec23_trunk"/>
    <property type="match status" value="1"/>
</dbReference>
<dbReference type="GO" id="GO:0005096">
    <property type="term" value="F:GTPase activator activity"/>
    <property type="evidence" value="ECO:0007669"/>
    <property type="project" value="TreeGrafter"/>
</dbReference>
<evidence type="ECO:0000256" key="13">
    <source>
        <dbReference type="ARBA" id="ARBA00025471"/>
    </source>
</evidence>
<dbReference type="GO" id="GO:0006886">
    <property type="term" value="P:intracellular protein transport"/>
    <property type="evidence" value="ECO:0007669"/>
    <property type="project" value="InterPro"/>
</dbReference>
<evidence type="ECO:0000256" key="10">
    <source>
        <dbReference type="ARBA" id="ARBA00023034"/>
    </source>
</evidence>
<dbReference type="GO" id="GO:0008270">
    <property type="term" value="F:zinc ion binding"/>
    <property type="evidence" value="ECO:0007669"/>
    <property type="project" value="InterPro"/>
</dbReference>
<evidence type="ECO:0000256" key="6">
    <source>
        <dbReference type="ARBA" id="ARBA00022824"/>
    </source>
</evidence>
<evidence type="ECO:0000256" key="7">
    <source>
        <dbReference type="ARBA" id="ARBA00022833"/>
    </source>
</evidence>
<name>A0AAX4PMC7_9CHLO</name>
<evidence type="ECO:0000259" key="15">
    <source>
        <dbReference type="Pfam" id="PF00626"/>
    </source>
</evidence>
<dbReference type="InterPro" id="IPR006896">
    <property type="entry name" value="Sec23/24_trunk_dom"/>
</dbReference>
<evidence type="ECO:0000256" key="3">
    <source>
        <dbReference type="ARBA" id="ARBA00021212"/>
    </source>
</evidence>
<dbReference type="Gene3D" id="2.30.30.380">
    <property type="entry name" value="Zn-finger domain of Sec23/24"/>
    <property type="match status" value="1"/>
</dbReference>
<dbReference type="InterPro" id="IPR006895">
    <property type="entry name" value="Znf_Sec23_Sec24"/>
</dbReference>
<protein>
    <recommendedName>
        <fullName evidence="3 14">Protein transport protein SEC23</fullName>
    </recommendedName>
</protein>
<dbReference type="InterPro" id="IPR036174">
    <property type="entry name" value="Znf_Sec23_Sec24_sf"/>
</dbReference>
<dbReference type="Gene3D" id="3.40.20.10">
    <property type="entry name" value="Severin"/>
    <property type="match status" value="1"/>
</dbReference>
<evidence type="ECO:0000256" key="2">
    <source>
        <dbReference type="ARBA" id="ARBA00009210"/>
    </source>
</evidence>
<keyword evidence="11 14" id="KW-0472">Membrane</keyword>
<evidence type="ECO:0000256" key="11">
    <source>
        <dbReference type="ARBA" id="ARBA00023136"/>
    </source>
</evidence>
<dbReference type="PANTHER" id="PTHR11141:SF0">
    <property type="entry name" value="PROTEIN TRANSPORT PROTEIN SEC23"/>
    <property type="match status" value="1"/>
</dbReference>
<evidence type="ECO:0000259" key="19">
    <source>
        <dbReference type="Pfam" id="PF08033"/>
    </source>
</evidence>
<dbReference type="GO" id="GO:0070971">
    <property type="term" value="C:endoplasmic reticulum exit site"/>
    <property type="evidence" value="ECO:0007669"/>
    <property type="project" value="TreeGrafter"/>
</dbReference>
<dbReference type="Pfam" id="PF04815">
    <property type="entry name" value="Sec23_helical"/>
    <property type="match status" value="1"/>
</dbReference>